<comment type="caution">
    <text evidence="1">The sequence shown here is derived from an EMBL/GenBank/DDBJ whole genome shotgun (WGS) entry which is preliminary data.</text>
</comment>
<evidence type="ECO:0000313" key="1">
    <source>
        <dbReference type="EMBL" id="GGC91110.1"/>
    </source>
</evidence>
<keyword evidence="2" id="KW-1185">Reference proteome</keyword>
<dbReference type="Proteomes" id="UP000630615">
    <property type="component" value="Unassembled WGS sequence"/>
</dbReference>
<evidence type="ECO:0000313" key="2">
    <source>
        <dbReference type="Proteomes" id="UP000630615"/>
    </source>
</evidence>
<evidence type="ECO:0008006" key="3">
    <source>
        <dbReference type="Google" id="ProtNLM"/>
    </source>
</evidence>
<name>A0ABQ1P4X5_9ENTE</name>
<dbReference type="RefSeq" id="WP_088270307.1">
    <property type="nucleotide sequence ID" value="NZ_BMKI01000004.1"/>
</dbReference>
<accession>A0ABQ1P4X5</accession>
<gene>
    <name evidence="1" type="ORF">GCM10011573_20900</name>
</gene>
<organism evidence="1 2">
    <name type="scientific">Enterococcus wangshanyuanii</name>
    <dbReference type="NCBI Taxonomy" id="2005703"/>
    <lineage>
        <taxon>Bacteria</taxon>
        <taxon>Bacillati</taxon>
        <taxon>Bacillota</taxon>
        <taxon>Bacilli</taxon>
        <taxon>Lactobacillales</taxon>
        <taxon>Enterococcaceae</taxon>
        <taxon>Enterococcus</taxon>
    </lineage>
</organism>
<reference evidence="2" key="1">
    <citation type="journal article" date="2019" name="Int. J. Syst. Evol. Microbiol.">
        <title>The Global Catalogue of Microorganisms (GCM) 10K type strain sequencing project: providing services to taxonomists for standard genome sequencing and annotation.</title>
        <authorList>
            <consortium name="The Broad Institute Genomics Platform"/>
            <consortium name="The Broad Institute Genome Sequencing Center for Infectious Disease"/>
            <person name="Wu L."/>
            <person name="Ma J."/>
        </authorList>
    </citation>
    <scope>NUCLEOTIDE SEQUENCE [LARGE SCALE GENOMIC DNA]</scope>
    <source>
        <strain evidence="2">CGMCC 1.15942</strain>
    </source>
</reference>
<sequence length="800" mass="88461">MKKRKIMLLILSSLTLLAVLVGIRPEKGYAADLTSEYMTNYGYTSLLDTPGVTIIDPLNPMEFSYEDSLQLRLNPETSYEASSTFTSSNIATSGTEKLKGYTASGFGSTSNIGKEYWVKVKNAGTYKGKSIDVKFIFIGQPAVYATTSLNFYAPTYSQYDTDFSTITSFPTTKGRSFFLGFVMSTLVTNSTYDYDYSWEFTYSDTEEPAPVSGLWMYNRINAAKIVTPFDTTMNDLYVRNDSTLWGRSDANGNLQISGTRDAYAAVAEPITSLGRFINNSSTMTQSFNTSEWRRSTAVALVDFVWPLGENDLVRYRAGIPLVNGERNDATHTEADYTKLKFSVDSLNAFNPKEYRSDSYAMEINVPKGYDIESVKPVLYEDETVDLSDLFESPVKVSDQKWQIKAKDSTSDDFDGKNIRYQVVAKPNADFVFSDYGYDPEDGYLHLEMGENSFLSDHLGTSTPTVTLTTTFNGETTTAKSAITEESMSLIKYEGIPDADPVPDLTVDPNIDIKTVYPDPADLIKNLRVDTDSPLDEITSIKYKETGAITSGSKTGDVTEVIVVITTAQGVSKEIKVPITVGETNSILTVEFVNEDGIVDESKTITIDTLTGSVLDLTKNEEITAVLTALENDGYKITQRPTDEGKLTVTSNMTVQYHYSGIVYLASAPDMIDFGTIQFTALDVHVKNPTLTGKDLTVRDTRSSTKQSSWDVKARVTKPMTRVGDTNILKNAIHYQYGDNDIELSETSAETVFKKDKGGDYNISQEWNTDGDGIKLQVAGMDAQKTGEYQGEITWSLEAGP</sequence>
<dbReference type="EMBL" id="BMKI01000004">
    <property type="protein sequence ID" value="GGC91110.1"/>
    <property type="molecule type" value="Genomic_DNA"/>
</dbReference>
<proteinExistence type="predicted"/>
<protein>
    <recommendedName>
        <fullName evidence="3">WxL domain-containing protein</fullName>
    </recommendedName>
</protein>